<gene>
    <name evidence="2" type="ORF">C1I63_13740</name>
</gene>
<feature type="transmembrane region" description="Helical" evidence="1">
    <location>
        <begin position="20"/>
        <end position="42"/>
    </location>
</feature>
<accession>A0A2T4UWA6</accession>
<evidence type="ECO:0008006" key="4">
    <source>
        <dbReference type="Google" id="ProtNLM"/>
    </source>
</evidence>
<keyword evidence="1" id="KW-0472">Membrane</keyword>
<keyword evidence="1" id="KW-1133">Transmembrane helix</keyword>
<sequence>MSLATTVLAEASTHVELPFPAIVFGLIAAVAFVGLGFVTWSYRDVSNRHAHKTSGSADQHGHGH</sequence>
<comment type="caution">
    <text evidence="2">The sequence shown here is derived from an EMBL/GenBank/DDBJ whole genome shotgun (WGS) entry which is preliminary data.</text>
</comment>
<evidence type="ECO:0000256" key="1">
    <source>
        <dbReference type="SAM" id="Phobius"/>
    </source>
</evidence>
<evidence type="ECO:0000313" key="3">
    <source>
        <dbReference type="Proteomes" id="UP000241085"/>
    </source>
</evidence>
<organism evidence="2 3">
    <name type="scientific">Rathayibacter caricis DSM 15933</name>
    <dbReference type="NCBI Taxonomy" id="1328867"/>
    <lineage>
        <taxon>Bacteria</taxon>
        <taxon>Bacillati</taxon>
        <taxon>Actinomycetota</taxon>
        <taxon>Actinomycetes</taxon>
        <taxon>Micrococcales</taxon>
        <taxon>Microbacteriaceae</taxon>
        <taxon>Rathayibacter</taxon>
    </lineage>
</organism>
<name>A0A2T4UWA6_9MICO</name>
<protein>
    <recommendedName>
        <fullName evidence="4">4-hydroxybenzoate polyprenyltransferase</fullName>
    </recommendedName>
</protein>
<dbReference type="RefSeq" id="WP_055792346.1">
    <property type="nucleotide sequence ID" value="NZ_PZPL01000001.1"/>
</dbReference>
<dbReference type="AlphaFoldDB" id="A0A2T4UWA6"/>
<dbReference type="EMBL" id="PZPL01000001">
    <property type="protein sequence ID" value="PTL73793.1"/>
    <property type="molecule type" value="Genomic_DNA"/>
</dbReference>
<proteinExistence type="predicted"/>
<dbReference type="Proteomes" id="UP000241085">
    <property type="component" value="Unassembled WGS sequence"/>
</dbReference>
<keyword evidence="3" id="KW-1185">Reference proteome</keyword>
<reference evidence="2 3" key="1">
    <citation type="submission" date="2018-03" db="EMBL/GenBank/DDBJ databases">
        <title>Bacteriophage NCPPB3778 and a type I-E CRISPR drive the evolution of the US Biological Select Agent, Rathayibacter toxicus.</title>
        <authorList>
            <person name="Davis E.W.II."/>
            <person name="Tabima J.F."/>
            <person name="Weisberg A.J."/>
            <person name="Dantas Lopes L."/>
            <person name="Wiseman M.S."/>
            <person name="Wiseman M.S."/>
            <person name="Pupko T."/>
            <person name="Belcher M.S."/>
            <person name="Sechler A.J."/>
            <person name="Tancos M.A."/>
            <person name="Schroeder B.K."/>
            <person name="Murray T.D."/>
            <person name="Luster D.G."/>
            <person name="Schneider W.L."/>
            <person name="Rogers E."/>
            <person name="Andreote F.D."/>
            <person name="Grunwald N.J."/>
            <person name="Putnam M.L."/>
            <person name="Chang J.H."/>
        </authorList>
    </citation>
    <scope>NUCLEOTIDE SEQUENCE [LARGE SCALE GENOMIC DNA]</scope>
    <source>
        <strain evidence="2 3">DSM 15933</strain>
    </source>
</reference>
<keyword evidence="1" id="KW-0812">Transmembrane</keyword>
<evidence type="ECO:0000313" key="2">
    <source>
        <dbReference type="EMBL" id="PTL73793.1"/>
    </source>
</evidence>